<name>A0A0F8WYE5_9ZZZZ</name>
<evidence type="ECO:0000259" key="1">
    <source>
        <dbReference type="Pfam" id="PF11645"/>
    </source>
</evidence>
<proteinExistence type="predicted"/>
<dbReference type="Gene3D" id="3.40.1350.10">
    <property type="match status" value="1"/>
</dbReference>
<gene>
    <name evidence="2" type="ORF">LCGC14_3094630</name>
</gene>
<feature type="domain" description="PD(D/E)XK endonuclease" evidence="1">
    <location>
        <begin position="2"/>
        <end position="108"/>
    </location>
</feature>
<evidence type="ECO:0000313" key="2">
    <source>
        <dbReference type="EMBL" id="KKK53455.1"/>
    </source>
</evidence>
<dbReference type="GO" id="GO:0003676">
    <property type="term" value="F:nucleic acid binding"/>
    <property type="evidence" value="ECO:0007669"/>
    <property type="project" value="InterPro"/>
</dbReference>
<organism evidence="2">
    <name type="scientific">marine sediment metagenome</name>
    <dbReference type="NCBI Taxonomy" id="412755"/>
    <lineage>
        <taxon>unclassified sequences</taxon>
        <taxon>metagenomes</taxon>
        <taxon>ecological metagenomes</taxon>
    </lineage>
</organism>
<comment type="caution">
    <text evidence="2">The sequence shown here is derived from an EMBL/GenBank/DDBJ whole genome shotgun (WGS) entry which is preliminary data.</text>
</comment>
<dbReference type="Pfam" id="PF11645">
    <property type="entry name" value="PDDEXK_5"/>
    <property type="match status" value="1"/>
</dbReference>
<sequence length="212" mass="24467">MAVPLGDNLPFDLIAIVENKLYKLQIKSSSQGVENETVLFSFSSNNFYTGEIKQYSKQDIDFVIGVDLRSYQLYLFDEFEKQRGVTIRLSMPKNGQKRRVNWHEDFALNLAKIKEVFNFVPPNTSGWFSKRITQAIQYDHICQHCSKKFVSGGKNAKYCSSKCTKIAQRKVKRPSKDVLQQNIQSLSWKAMSRKYGVSDNAVRKWARSYGLI</sequence>
<accession>A0A0F8WYE5</accession>
<reference evidence="2" key="1">
    <citation type="journal article" date="2015" name="Nature">
        <title>Complex archaea that bridge the gap between prokaryotes and eukaryotes.</title>
        <authorList>
            <person name="Spang A."/>
            <person name="Saw J.H."/>
            <person name="Jorgensen S.L."/>
            <person name="Zaremba-Niedzwiedzka K."/>
            <person name="Martijn J."/>
            <person name="Lind A.E."/>
            <person name="van Eijk R."/>
            <person name="Schleper C."/>
            <person name="Guy L."/>
            <person name="Ettema T.J."/>
        </authorList>
    </citation>
    <scope>NUCLEOTIDE SEQUENCE</scope>
</reference>
<dbReference type="AlphaFoldDB" id="A0A0F8WYE5"/>
<dbReference type="InterPro" id="IPR011856">
    <property type="entry name" value="tRNA_endonuc-like_dom_sf"/>
</dbReference>
<dbReference type="InterPro" id="IPR021671">
    <property type="entry name" value="PD(D/E)XK_Endonuc"/>
</dbReference>
<protein>
    <recommendedName>
        <fullName evidence="1">PD(D/E)XK endonuclease domain-containing protein</fullName>
    </recommendedName>
</protein>
<dbReference type="EMBL" id="LAZR01066497">
    <property type="protein sequence ID" value="KKK53455.1"/>
    <property type="molecule type" value="Genomic_DNA"/>
</dbReference>